<dbReference type="Pfam" id="PF00196">
    <property type="entry name" value="GerE"/>
    <property type="match status" value="1"/>
</dbReference>
<organism evidence="8 9">
    <name type="scientific">Ramlibacter lithotrophicus</name>
    <dbReference type="NCBI Taxonomy" id="2606681"/>
    <lineage>
        <taxon>Bacteria</taxon>
        <taxon>Pseudomonadati</taxon>
        <taxon>Pseudomonadota</taxon>
        <taxon>Betaproteobacteria</taxon>
        <taxon>Burkholderiales</taxon>
        <taxon>Comamonadaceae</taxon>
        <taxon>Ramlibacter</taxon>
    </lineage>
</organism>
<name>A0A7X6I8Z7_9BURK</name>
<dbReference type="Proteomes" id="UP000521868">
    <property type="component" value="Unassembled WGS sequence"/>
</dbReference>
<keyword evidence="9" id="KW-1185">Reference proteome</keyword>
<comment type="caution">
    <text evidence="8">The sequence shown here is derived from an EMBL/GenBank/DDBJ whole genome shotgun (WGS) entry which is preliminary data.</text>
</comment>
<proteinExistence type="predicted"/>
<dbReference type="GO" id="GO:0003677">
    <property type="term" value="F:DNA binding"/>
    <property type="evidence" value="ECO:0007669"/>
    <property type="project" value="UniProtKB-KW"/>
</dbReference>
<evidence type="ECO:0000313" key="9">
    <source>
        <dbReference type="Proteomes" id="UP000521868"/>
    </source>
</evidence>
<dbReference type="PANTHER" id="PTHR43214:SF41">
    <property type="entry name" value="NITRATE_NITRITE RESPONSE REGULATOR PROTEIN NARP"/>
    <property type="match status" value="1"/>
</dbReference>
<dbReference type="InterPro" id="IPR016032">
    <property type="entry name" value="Sig_transdc_resp-reg_C-effctor"/>
</dbReference>
<gene>
    <name evidence="8" type="ORF">RAMLITH_23680</name>
</gene>
<evidence type="ECO:0000313" key="8">
    <source>
        <dbReference type="EMBL" id="NKE68829.1"/>
    </source>
</evidence>
<reference evidence="8 9" key="1">
    <citation type="journal article" date="2020" name="Nature">
        <title>Bacterial chemolithoautotrophy via manganese oxidation.</title>
        <authorList>
            <person name="Yu H."/>
            <person name="Leadbetter J.R."/>
        </authorList>
    </citation>
    <scope>NUCLEOTIDE SEQUENCE [LARGE SCALE GENOMIC DNA]</scope>
    <source>
        <strain evidence="8 9">RBP-1</strain>
    </source>
</reference>
<dbReference type="GO" id="GO:0006355">
    <property type="term" value="P:regulation of DNA-templated transcription"/>
    <property type="evidence" value="ECO:0007669"/>
    <property type="project" value="InterPro"/>
</dbReference>
<dbReference type="SMART" id="SM00448">
    <property type="entry name" value="REC"/>
    <property type="match status" value="1"/>
</dbReference>
<dbReference type="InterPro" id="IPR039420">
    <property type="entry name" value="WalR-like"/>
</dbReference>
<dbReference type="Pfam" id="PF00072">
    <property type="entry name" value="Response_reg"/>
    <property type="match status" value="1"/>
</dbReference>
<dbReference type="CDD" id="cd17535">
    <property type="entry name" value="REC_NarL-like"/>
    <property type="match status" value="1"/>
</dbReference>
<dbReference type="EMBL" id="VTOX01000012">
    <property type="protein sequence ID" value="NKE68829.1"/>
    <property type="molecule type" value="Genomic_DNA"/>
</dbReference>
<keyword evidence="2" id="KW-0805">Transcription regulation</keyword>
<evidence type="ECO:0000256" key="1">
    <source>
        <dbReference type="ARBA" id="ARBA00022553"/>
    </source>
</evidence>
<dbReference type="PROSITE" id="PS50043">
    <property type="entry name" value="HTH_LUXR_2"/>
    <property type="match status" value="1"/>
</dbReference>
<accession>A0A7X6I8Z7</accession>
<dbReference type="InterPro" id="IPR011006">
    <property type="entry name" value="CheY-like_superfamily"/>
</dbReference>
<evidence type="ECO:0000256" key="5">
    <source>
        <dbReference type="PROSITE-ProRule" id="PRU00169"/>
    </source>
</evidence>
<dbReference type="PROSITE" id="PS00622">
    <property type="entry name" value="HTH_LUXR_1"/>
    <property type="match status" value="1"/>
</dbReference>
<dbReference type="RefSeq" id="WP_168109963.1">
    <property type="nucleotide sequence ID" value="NZ_VTOX01000012.1"/>
</dbReference>
<protein>
    <submittedName>
        <fullName evidence="8">Response regulator transcription factor</fullName>
    </submittedName>
</protein>
<dbReference type="Gene3D" id="3.40.50.2300">
    <property type="match status" value="1"/>
</dbReference>
<evidence type="ECO:0000259" key="6">
    <source>
        <dbReference type="PROSITE" id="PS50043"/>
    </source>
</evidence>
<feature type="modified residue" description="4-aspartylphosphate" evidence="5">
    <location>
        <position position="54"/>
    </location>
</feature>
<dbReference type="PROSITE" id="PS50110">
    <property type="entry name" value="RESPONSE_REGULATORY"/>
    <property type="match status" value="1"/>
</dbReference>
<dbReference type="CDD" id="cd06170">
    <property type="entry name" value="LuxR_C_like"/>
    <property type="match status" value="1"/>
</dbReference>
<dbReference type="SUPFAM" id="SSF46894">
    <property type="entry name" value="C-terminal effector domain of the bipartite response regulators"/>
    <property type="match status" value="1"/>
</dbReference>
<evidence type="ECO:0000256" key="4">
    <source>
        <dbReference type="ARBA" id="ARBA00023163"/>
    </source>
</evidence>
<dbReference type="SUPFAM" id="SSF52172">
    <property type="entry name" value="CheY-like"/>
    <property type="match status" value="1"/>
</dbReference>
<evidence type="ECO:0000256" key="3">
    <source>
        <dbReference type="ARBA" id="ARBA00023125"/>
    </source>
</evidence>
<keyword evidence="4" id="KW-0804">Transcription</keyword>
<sequence length="211" mass="23349">MIRIIICDDHAIVRRGLRELFEAEPDMQVVAEAGDTRELLDGLARQPCDVLVLDITMPGRAGLDVLPQLRARHEGLRVLMVTMHPEDQFALRALRSGASGYLTKDSAPEDLVRAVRRIAQGGRYISETLADRLAEEVQGGGAVRPAHERLSEREFEVLRGIASGRTVGEIATTLFLSSNTVSSYRARLLQKLGLHSNAELMHYAITNRLVD</sequence>
<keyword evidence="1 5" id="KW-0597">Phosphoprotein</keyword>
<evidence type="ECO:0000259" key="7">
    <source>
        <dbReference type="PROSITE" id="PS50110"/>
    </source>
</evidence>
<dbReference type="GO" id="GO:0000160">
    <property type="term" value="P:phosphorelay signal transduction system"/>
    <property type="evidence" value="ECO:0007669"/>
    <property type="project" value="InterPro"/>
</dbReference>
<dbReference type="InterPro" id="IPR001789">
    <property type="entry name" value="Sig_transdc_resp-reg_receiver"/>
</dbReference>
<feature type="domain" description="Response regulatory" evidence="7">
    <location>
        <begin position="3"/>
        <end position="119"/>
    </location>
</feature>
<feature type="domain" description="HTH luxR-type" evidence="6">
    <location>
        <begin position="143"/>
        <end position="208"/>
    </location>
</feature>
<dbReference type="SMART" id="SM00421">
    <property type="entry name" value="HTH_LUXR"/>
    <property type="match status" value="1"/>
</dbReference>
<keyword evidence="3" id="KW-0238">DNA-binding</keyword>
<dbReference type="InterPro" id="IPR000792">
    <property type="entry name" value="Tscrpt_reg_LuxR_C"/>
</dbReference>
<dbReference type="PRINTS" id="PR00038">
    <property type="entry name" value="HTHLUXR"/>
</dbReference>
<dbReference type="PANTHER" id="PTHR43214">
    <property type="entry name" value="TWO-COMPONENT RESPONSE REGULATOR"/>
    <property type="match status" value="1"/>
</dbReference>
<evidence type="ECO:0000256" key="2">
    <source>
        <dbReference type="ARBA" id="ARBA00023015"/>
    </source>
</evidence>
<dbReference type="AlphaFoldDB" id="A0A7X6I8Z7"/>
<dbReference type="InterPro" id="IPR058245">
    <property type="entry name" value="NreC/VraR/RcsB-like_REC"/>
</dbReference>